<evidence type="ECO:0000313" key="4">
    <source>
        <dbReference type="Proteomes" id="UP000028933"/>
    </source>
</evidence>
<evidence type="ECO:0000313" key="3">
    <source>
        <dbReference type="EMBL" id="AIL46130.1"/>
    </source>
</evidence>
<dbReference type="Pfam" id="PF03795">
    <property type="entry name" value="YCII"/>
    <property type="match status" value="1"/>
</dbReference>
<evidence type="ECO:0000259" key="2">
    <source>
        <dbReference type="Pfam" id="PF03795"/>
    </source>
</evidence>
<dbReference type="SUPFAM" id="SSF54909">
    <property type="entry name" value="Dimeric alpha+beta barrel"/>
    <property type="match status" value="1"/>
</dbReference>
<evidence type="ECO:0000256" key="1">
    <source>
        <dbReference type="ARBA" id="ARBA00007689"/>
    </source>
</evidence>
<feature type="domain" description="YCII-related" evidence="2">
    <location>
        <begin position="13"/>
        <end position="81"/>
    </location>
</feature>
<dbReference type="PANTHER" id="PTHR37828">
    <property type="entry name" value="GSR2449 PROTEIN"/>
    <property type="match status" value="1"/>
</dbReference>
<proteinExistence type="inferred from homology"/>
<dbReference type="eggNOG" id="COG2350">
    <property type="taxonomic scope" value="Bacteria"/>
</dbReference>
<gene>
    <name evidence="3" type="ORF">BD94_2355</name>
</gene>
<dbReference type="KEGG" id="eao:BD94_2355"/>
<dbReference type="HOGENOM" id="CLU_110355_6_1_10"/>
<dbReference type="Gene3D" id="3.30.70.1060">
    <property type="entry name" value="Dimeric alpha+beta barrel"/>
    <property type="match status" value="1"/>
</dbReference>
<sequence length="97" mass="11230">MFIISLNYIKAIGEIEAHIDAHNDFLNKYYADRKFLISGRKNPRTGGIIIAQNATIEEIKEIIKEDPFHQYEVAEYEITEFLPTKFNADLKTILQAL</sequence>
<dbReference type="InterPro" id="IPR005545">
    <property type="entry name" value="YCII"/>
</dbReference>
<reference evidence="3" key="1">
    <citation type="journal article" date="2013" name="Lancet">
        <title>First case of E anophelis outbreak in an intensive-care unit.</title>
        <authorList>
            <person name="Teo J."/>
            <person name="Tan S.Y."/>
            <person name="Tay M."/>
            <person name="Ding Y."/>
            <person name="Kjelleberg S."/>
            <person name="Givskov M."/>
            <person name="Lin R.T."/>
            <person name="Yang L."/>
        </authorList>
    </citation>
    <scope>NUCLEOTIDE SEQUENCE [LARGE SCALE GENOMIC DNA]</scope>
    <source>
        <strain evidence="3">NUHP1</strain>
    </source>
</reference>
<organism evidence="3 4">
    <name type="scientific">Elizabethkingia anophelis NUHP1</name>
    <dbReference type="NCBI Taxonomy" id="1338011"/>
    <lineage>
        <taxon>Bacteria</taxon>
        <taxon>Pseudomonadati</taxon>
        <taxon>Bacteroidota</taxon>
        <taxon>Flavobacteriia</taxon>
        <taxon>Flavobacteriales</taxon>
        <taxon>Weeksellaceae</taxon>
        <taxon>Elizabethkingia</taxon>
    </lineage>
</organism>
<name>A0A077EL46_9FLAO</name>
<dbReference type="Proteomes" id="UP000028933">
    <property type="component" value="Chromosome"/>
</dbReference>
<dbReference type="PANTHER" id="PTHR37828:SF1">
    <property type="entry name" value="YCII-RELATED DOMAIN-CONTAINING PROTEIN"/>
    <property type="match status" value="1"/>
</dbReference>
<reference evidence="3" key="2">
    <citation type="journal article" date="2015" name="Genome Biol. Evol.">
        <title>Complete Genome Sequence and Transcriptomic Analysis of the Novel Pathogen Elizabethkingia anophelis in Response to Oxidative Stress.</title>
        <authorList>
            <person name="Li Y."/>
            <person name="Liu Y."/>
            <person name="Chew S.C."/>
            <person name="Tay M."/>
            <person name="Salido M.M."/>
            <person name="Teo J."/>
            <person name="Lauro F.M."/>
            <person name="Givskov M."/>
            <person name="Yang L."/>
        </authorList>
    </citation>
    <scope>NUCLEOTIDE SEQUENCE</scope>
    <source>
        <strain evidence="3">NUHP1</strain>
    </source>
</reference>
<dbReference type="InterPro" id="IPR011008">
    <property type="entry name" value="Dimeric_a/b-barrel"/>
</dbReference>
<dbReference type="AlphaFoldDB" id="A0A077EL46"/>
<accession>A0A077EL46</accession>
<protein>
    <recommendedName>
        <fullName evidence="2">YCII-related domain-containing protein</fullName>
    </recommendedName>
</protein>
<dbReference type="EMBL" id="CP007547">
    <property type="protein sequence ID" value="AIL46130.1"/>
    <property type="molecule type" value="Genomic_DNA"/>
</dbReference>
<dbReference type="RefSeq" id="WP_024564120.1">
    <property type="nucleotide sequence ID" value="NZ_CP007547.1"/>
</dbReference>
<dbReference type="STRING" id="1338011.BD94_2355"/>
<comment type="similarity">
    <text evidence="1">Belongs to the YciI family.</text>
</comment>